<reference evidence="5 6" key="1">
    <citation type="submission" date="2019-12" db="EMBL/GenBank/DDBJ databases">
        <title>Full genome sequence of a Bacillus safensis strain isolated from commercially available natto in Indonesia.</title>
        <authorList>
            <person name="Yoshida M."/>
            <person name="Uomi M."/>
            <person name="Waturangi D."/>
            <person name="Ekaputri J.J."/>
            <person name="Setiamarga D.H.E."/>
        </authorList>
    </citation>
    <scope>NUCLEOTIDE SEQUENCE [LARGE SCALE GENOMIC DNA]</scope>
    <source>
        <strain evidence="5 6">IDN1</strain>
    </source>
</reference>
<dbReference type="Gene3D" id="3.90.220.20">
    <property type="entry name" value="DNA methylase specificity domains"/>
    <property type="match status" value="1"/>
</dbReference>
<dbReference type="Proteomes" id="UP000464658">
    <property type="component" value="Chromosome"/>
</dbReference>
<dbReference type="EMBL" id="AP021906">
    <property type="protein sequence ID" value="BBP92322.1"/>
    <property type="molecule type" value="Genomic_DNA"/>
</dbReference>
<dbReference type="GO" id="GO:0009307">
    <property type="term" value="P:DNA restriction-modification system"/>
    <property type="evidence" value="ECO:0007669"/>
    <property type="project" value="UniProtKB-KW"/>
</dbReference>
<dbReference type="AlphaFoldDB" id="A0A5S9MI50"/>
<feature type="domain" description="Type I restriction modification DNA specificity" evidence="4">
    <location>
        <begin position="11"/>
        <end position="62"/>
    </location>
</feature>
<evidence type="ECO:0000259" key="4">
    <source>
        <dbReference type="Pfam" id="PF01420"/>
    </source>
</evidence>
<evidence type="ECO:0000313" key="6">
    <source>
        <dbReference type="Proteomes" id="UP000464658"/>
    </source>
</evidence>
<evidence type="ECO:0000256" key="1">
    <source>
        <dbReference type="ARBA" id="ARBA00010923"/>
    </source>
</evidence>
<dbReference type="SUPFAM" id="SSF116734">
    <property type="entry name" value="DNA methylase specificity domain"/>
    <property type="match status" value="1"/>
</dbReference>
<organism evidence="5 6">
    <name type="scientific">Bacillus safensis</name>
    <dbReference type="NCBI Taxonomy" id="561879"/>
    <lineage>
        <taxon>Bacteria</taxon>
        <taxon>Bacillati</taxon>
        <taxon>Bacillota</taxon>
        <taxon>Bacilli</taxon>
        <taxon>Bacillales</taxon>
        <taxon>Bacillaceae</taxon>
        <taxon>Bacillus</taxon>
    </lineage>
</organism>
<dbReference type="GO" id="GO:0003677">
    <property type="term" value="F:DNA binding"/>
    <property type="evidence" value="ECO:0007669"/>
    <property type="project" value="UniProtKB-KW"/>
</dbReference>
<evidence type="ECO:0000256" key="3">
    <source>
        <dbReference type="ARBA" id="ARBA00023125"/>
    </source>
</evidence>
<evidence type="ECO:0000256" key="2">
    <source>
        <dbReference type="ARBA" id="ARBA00022747"/>
    </source>
</evidence>
<gene>
    <name evidence="5" type="ORF">BsIDN1_59400</name>
</gene>
<dbReference type="InterPro" id="IPR000055">
    <property type="entry name" value="Restrct_endonuc_typeI_TRD"/>
</dbReference>
<sequence length="71" mass="7894">MSQQALDKFSALTIFPKDSLVMAMYGATIGKLGITKYETTTNQACCVLSKPRGVITKFIFFLVNGTSYRNY</sequence>
<accession>A0A5S9MI50</accession>
<proteinExistence type="inferred from homology"/>
<name>A0A5S9MI50_BACIA</name>
<dbReference type="InterPro" id="IPR044946">
    <property type="entry name" value="Restrct_endonuc_typeI_TRD_sf"/>
</dbReference>
<protein>
    <recommendedName>
        <fullName evidence="4">Type I restriction modification DNA specificity domain-containing protein</fullName>
    </recommendedName>
</protein>
<evidence type="ECO:0000313" key="5">
    <source>
        <dbReference type="EMBL" id="BBP92322.1"/>
    </source>
</evidence>
<comment type="similarity">
    <text evidence="1">Belongs to the type-I restriction system S methylase family.</text>
</comment>
<keyword evidence="2" id="KW-0680">Restriction system</keyword>
<dbReference type="Pfam" id="PF01420">
    <property type="entry name" value="Methylase_S"/>
    <property type="match status" value="1"/>
</dbReference>
<keyword evidence="3" id="KW-0238">DNA-binding</keyword>